<protein>
    <recommendedName>
        <fullName evidence="1">DUF8091 domain-containing protein</fullName>
    </recommendedName>
</protein>
<gene>
    <name evidence="2" type="ORF">Pla8534_54580</name>
</gene>
<dbReference type="EMBL" id="CP036433">
    <property type="protein sequence ID" value="QDU97608.1"/>
    <property type="molecule type" value="Genomic_DNA"/>
</dbReference>
<dbReference type="RefSeq" id="WP_145056373.1">
    <property type="nucleotide sequence ID" value="NZ_CP036433.1"/>
</dbReference>
<dbReference type="AlphaFoldDB" id="A0A518E0J0"/>
<evidence type="ECO:0000313" key="3">
    <source>
        <dbReference type="Proteomes" id="UP000317648"/>
    </source>
</evidence>
<accession>A0A518E0J0</accession>
<name>A0A518E0J0_9BACT</name>
<evidence type="ECO:0000259" key="1">
    <source>
        <dbReference type="Pfam" id="PF26351"/>
    </source>
</evidence>
<dbReference type="OrthoDB" id="287760at2"/>
<feature type="domain" description="DUF8091" evidence="1">
    <location>
        <begin position="3"/>
        <end position="158"/>
    </location>
</feature>
<sequence>METTLHRQLKEHYADSEAIVEAPVEAYRIDVLSGDWLIEIQHAGLSAIVRKVQDLVERHQVLVVKPLILRKRLVRQKKKDGAVISRRLSPKRGGVLDLFEELVHFTQVFPHPNLVLETPLVEIEEWRYPGHGRRRRRRKDDFQVADRKLVSVEQTHRFSTAADLLTLLPETPSGPFHTGHLADMLGISRWAAQKIAYCLRQTGAVNVVGKDGNAWLYEAVSPPKPTGERLPVVA</sequence>
<dbReference type="KEGG" id="lcre:Pla8534_54580"/>
<evidence type="ECO:0000313" key="2">
    <source>
        <dbReference type="EMBL" id="QDU97608.1"/>
    </source>
</evidence>
<dbReference type="Proteomes" id="UP000317648">
    <property type="component" value="Chromosome"/>
</dbReference>
<dbReference type="Pfam" id="PF26351">
    <property type="entry name" value="DUF8091"/>
    <property type="match status" value="1"/>
</dbReference>
<dbReference type="InterPro" id="IPR058404">
    <property type="entry name" value="DUF8091"/>
</dbReference>
<proteinExistence type="predicted"/>
<reference evidence="2 3" key="1">
    <citation type="submission" date="2019-02" db="EMBL/GenBank/DDBJ databases">
        <title>Deep-cultivation of Planctomycetes and their phenomic and genomic characterization uncovers novel biology.</title>
        <authorList>
            <person name="Wiegand S."/>
            <person name="Jogler M."/>
            <person name="Boedeker C."/>
            <person name="Pinto D."/>
            <person name="Vollmers J."/>
            <person name="Rivas-Marin E."/>
            <person name="Kohn T."/>
            <person name="Peeters S.H."/>
            <person name="Heuer A."/>
            <person name="Rast P."/>
            <person name="Oberbeckmann S."/>
            <person name="Bunk B."/>
            <person name="Jeske O."/>
            <person name="Meyerdierks A."/>
            <person name="Storesund J.E."/>
            <person name="Kallscheuer N."/>
            <person name="Luecker S."/>
            <person name="Lage O.M."/>
            <person name="Pohl T."/>
            <person name="Merkel B.J."/>
            <person name="Hornburger P."/>
            <person name="Mueller R.-W."/>
            <person name="Bruemmer F."/>
            <person name="Labrenz M."/>
            <person name="Spormann A.M."/>
            <person name="Op den Camp H."/>
            <person name="Overmann J."/>
            <person name="Amann R."/>
            <person name="Jetten M.S.M."/>
            <person name="Mascher T."/>
            <person name="Medema M.H."/>
            <person name="Devos D.P."/>
            <person name="Kaster A.-K."/>
            <person name="Ovreas L."/>
            <person name="Rohde M."/>
            <person name="Galperin M.Y."/>
            <person name="Jogler C."/>
        </authorList>
    </citation>
    <scope>NUCLEOTIDE SEQUENCE [LARGE SCALE GENOMIC DNA]</scope>
    <source>
        <strain evidence="2 3">Pla85_3_4</strain>
    </source>
</reference>
<keyword evidence="3" id="KW-1185">Reference proteome</keyword>
<organism evidence="2 3">
    <name type="scientific">Lignipirellula cremea</name>
    <dbReference type="NCBI Taxonomy" id="2528010"/>
    <lineage>
        <taxon>Bacteria</taxon>
        <taxon>Pseudomonadati</taxon>
        <taxon>Planctomycetota</taxon>
        <taxon>Planctomycetia</taxon>
        <taxon>Pirellulales</taxon>
        <taxon>Pirellulaceae</taxon>
        <taxon>Lignipirellula</taxon>
    </lineage>
</organism>